<keyword evidence="2" id="KW-1185">Reference proteome</keyword>
<gene>
    <name evidence="1" type="ORF">GDO81_012469</name>
</gene>
<dbReference type="EMBL" id="WNYA01000005">
    <property type="protein sequence ID" value="KAG8573625.1"/>
    <property type="molecule type" value="Genomic_DNA"/>
</dbReference>
<comment type="caution">
    <text evidence="1">The sequence shown here is derived from an EMBL/GenBank/DDBJ whole genome shotgun (WGS) entry which is preliminary data.</text>
</comment>
<protein>
    <submittedName>
        <fullName evidence="1">Uncharacterized protein</fullName>
    </submittedName>
</protein>
<organism evidence="1 2">
    <name type="scientific">Engystomops pustulosus</name>
    <name type="common">Tungara frog</name>
    <name type="synonym">Physalaemus pustulosus</name>
    <dbReference type="NCBI Taxonomy" id="76066"/>
    <lineage>
        <taxon>Eukaryota</taxon>
        <taxon>Metazoa</taxon>
        <taxon>Chordata</taxon>
        <taxon>Craniata</taxon>
        <taxon>Vertebrata</taxon>
        <taxon>Euteleostomi</taxon>
        <taxon>Amphibia</taxon>
        <taxon>Batrachia</taxon>
        <taxon>Anura</taxon>
        <taxon>Neobatrachia</taxon>
        <taxon>Hyloidea</taxon>
        <taxon>Leptodactylidae</taxon>
        <taxon>Leiuperinae</taxon>
        <taxon>Engystomops</taxon>
    </lineage>
</organism>
<dbReference type="AlphaFoldDB" id="A0AAV7BLX0"/>
<sequence>MSLDTPPILRHFLHFDISVSVISAPTSSSPTCSKSTYYVQRRLRVRTTPTCMYMLMMNRLWLHNTRKCTVAILVSLAVSERWPIQY</sequence>
<proteinExistence type="predicted"/>
<name>A0AAV7BLX0_ENGPU</name>
<evidence type="ECO:0000313" key="1">
    <source>
        <dbReference type="EMBL" id="KAG8573625.1"/>
    </source>
</evidence>
<dbReference type="Proteomes" id="UP000824782">
    <property type="component" value="Unassembled WGS sequence"/>
</dbReference>
<reference evidence="1" key="1">
    <citation type="thesis" date="2020" institute="ProQuest LLC" country="789 East Eisenhower Parkway, Ann Arbor, MI, USA">
        <title>Comparative Genomics and Chromosome Evolution.</title>
        <authorList>
            <person name="Mudd A.B."/>
        </authorList>
    </citation>
    <scope>NUCLEOTIDE SEQUENCE</scope>
    <source>
        <strain evidence="1">237g6f4</strain>
        <tissue evidence="1">Blood</tissue>
    </source>
</reference>
<accession>A0AAV7BLX0</accession>
<evidence type="ECO:0000313" key="2">
    <source>
        <dbReference type="Proteomes" id="UP000824782"/>
    </source>
</evidence>